<comment type="caution">
    <text evidence="5">The sequence shown here is derived from an EMBL/GenBank/DDBJ whole genome shotgun (WGS) entry which is preliminary data.</text>
</comment>
<dbReference type="PIRSF" id="PIRSF037016">
    <property type="entry name" value="Pseudouridin_synth_euk_prd"/>
    <property type="match status" value="1"/>
</dbReference>
<dbReference type="SUPFAM" id="SSF55120">
    <property type="entry name" value="Pseudouridine synthase"/>
    <property type="match status" value="1"/>
</dbReference>
<dbReference type="Pfam" id="PF01142">
    <property type="entry name" value="TruD"/>
    <property type="match status" value="1"/>
</dbReference>
<dbReference type="AlphaFoldDB" id="A0A6N4QYA0"/>
<dbReference type="PROSITE" id="PS01268">
    <property type="entry name" value="UPF0024"/>
    <property type="match status" value="1"/>
</dbReference>
<keyword evidence="3" id="KW-0413">Isomerase</keyword>
<reference evidence="5 6" key="1">
    <citation type="journal article" date="2019" name="PLoS Negl. Trop. Dis.">
        <title>Revisiting the worldwide diversity of Leptospira species in the environment.</title>
        <authorList>
            <person name="Vincent A.T."/>
            <person name="Schiettekatte O."/>
            <person name="Bourhy P."/>
            <person name="Veyrier F.J."/>
            <person name="Picardeau M."/>
        </authorList>
    </citation>
    <scope>NUCLEOTIDE SEQUENCE [LARGE SCALE GENOMIC DNA]</scope>
    <source>
        <strain evidence="5 6">201702445</strain>
    </source>
</reference>
<dbReference type="Proteomes" id="UP000297613">
    <property type="component" value="Unassembled WGS sequence"/>
</dbReference>
<feature type="domain" description="TRUD" evidence="4">
    <location>
        <begin position="148"/>
        <end position="361"/>
    </location>
</feature>
<dbReference type="InterPro" id="IPR020119">
    <property type="entry name" value="PsdUridine_synth_TruD_CS"/>
</dbReference>
<proteinExistence type="inferred from homology"/>
<gene>
    <name evidence="5" type="primary">truD</name>
    <name evidence="5" type="ORF">EHQ83_01550</name>
</gene>
<dbReference type="PANTHER" id="PTHR13326:SF21">
    <property type="entry name" value="PSEUDOURIDYLATE SYNTHASE PUS7L"/>
    <property type="match status" value="1"/>
</dbReference>
<dbReference type="GO" id="GO:0009982">
    <property type="term" value="F:pseudouridine synthase activity"/>
    <property type="evidence" value="ECO:0007669"/>
    <property type="project" value="InterPro"/>
</dbReference>
<dbReference type="RefSeq" id="WP_135574750.1">
    <property type="nucleotide sequence ID" value="NZ_RQGK01000010.1"/>
</dbReference>
<sequence>MSEYPFSGFLVYDLKQNPEDFQVEEILRPNTVRSSGKWTIFRLRKSGWNTLDALLRISKESKVPLSDIGYAGKKDRHATTSQFISCQKPLRVPTELSQVLQVESVGKSDHSLSPDDNAGNRFVLVLRNLIEKESDMVRKNFDKIAKNGFPNYYDSQRFSRFHSEFLLPIFPYLQGDPETCLKLLLTDAYPGEKKQARDRKKLLQTAWGNWSECARLSGSKLENRIFSGLKRERNLTQKTYSDFILQFPEEELLMLVTSLQSFLWNEFVSRLSIDAAKDGVWIKTKTGPLFFWGESTGEFFSASKNLPVPGAPGIQKLEYSKIEMDVIGRVLTDLRLKESDLDRSPFPKVKMKSFDRNVCVVPEDFQLGDPTEDEQNPGRKKTTISFRLPSGAYATMLVKRLMLRADI</sequence>
<evidence type="ECO:0000256" key="2">
    <source>
        <dbReference type="ARBA" id="ARBA00022694"/>
    </source>
</evidence>
<dbReference type="PROSITE" id="PS50984">
    <property type="entry name" value="TRUD"/>
    <property type="match status" value="1"/>
</dbReference>
<dbReference type="GO" id="GO:0008033">
    <property type="term" value="P:tRNA processing"/>
    <property type="evidence" value="ECO:0007669"/>
    <property type="project" value="UniProtKB-KW"/>
</dbReference>
<evidence type="ECO:0000256" key="1">
    <source>
        <dbReference type="ARBA" id="ARBA00007953"/>
    </source>
</evidence>
<protein>
    <submittedName>
        <fullName evidence="5">tRNA pseudouridine(13) synthase TruD</fullName>
    </submittedName>
</protein>
<dbReference type="EMBL" id="RQGM01000007">
    <property type="protein sequence ID" value="TGL89443.1"/>
    <property type="molecule type" value="Genomic_DNA"/>
</dbReference>
<accession>A0A6N4QYA0</accession>
<dbReference type="GO" id="GO:0001522">
    <property type="term" value="P:pseudouridine synthesis"/>
    <property type="evidence" value="ECO:0007669"/>
    <property type="project" value="InterPro"/>
</dbReference>
<dbReference type="InterPro" id="IPR011760">
    <property type="entry name" value="PsdUridine_synth_TruD_insert"/>
</dbReference>
<organism evidence="5 6">
    <name type="scientific">Leptospira yasudae</name>
    <dbReference type="NCBI Taxonomy" id="2202201"/>
    <lineage>
        <taxon>Bacteria</taxon>
        <taxon>Pseudomonadati</taxon>
        <taxon>Spirochaetota</taxon>
        <taxon>Spirochaetia</taxon>
        <taxon>Leptospirales</taxon>
        <taxon>Leptospiraceae</taxon>
        <taxon>Leptospira</taxon>
    </lineage>
</organism>
<dbReference type="InterPro" id="IPR042214">
    <property type="entry name" value="TruD_catalytic"/>
</dbReference>
<evidence type="ECO:0000259" key="4">
    <source>
        <dbReference type="PROSITE" id="PS50984"/>
    </source>
</evidence>
<keyword evidence="2" id="KW-0819">tRNA processing</keyword>
<name>A0A6N4QYA0_9LEPT</name>
<dbReference type="Gene3D" id="3.30.2350.20">
    <property type="entry name" value="TruD, catalytic domain"/>
    <property type="match status" value="2"/>
</dbReference>
<dbReference type="InterPro" id="IPR020103">
    <property type="entry name" value="PsdUridine_synth_cat_dom_sf"/>
</dbReference>
<comment type="similarity">
    <text evidence="1">Belongs to the pseudouridine synthase TruD family.</text>
</comment>
<dbReference type="InterPro" id="IPR001656">
    <property type="entry name" value="PsdUridine_synth_TruD"/>
</dbReference>
<evidence type="ECO:0000313" key="5">
    <source>
        <dbReference type="EMBL" id="TGL89443.1"/>
    </source>
</evidence>
<dbReference type="GO" id="GO:0003723">
    <property type="term" value="F:RNA binding"/>
    <property type="evidence" value="ECO:0007669"/>
    <property type="project" value="InterPro"/>
</dbReference>
<dbReference type="PANTHER" id="PTHR13326">
    <property type="entry name" value="TRNA PSEUDOURIDINE SYNTHASE D"/>
    <property type="match status" value="1"/>
</dbReference>
<evidence type="ECO:0000256" key="3">
    <source>
        <dbReference type="ARBA" id="ARBA00023235"/>
    </source>
</evidence>
<dbReference type="GO" id="GO:0140098">
    <property type="term" value="F:catalytic activity, acting on RNA"/>
    <property type="evidence" value="ECO:0007669"/>
    <property type="project" value="UniProtKB-ARBA"/>
</dbReference>
<evidence type="ECO:0000313" key="6">
    <source>
        <dbReference type="Proteomes" id="UP000297613"/>
    </source>
</evidence>